<dbReference type="InterPro" id="IPR006121">
    <property type="entry name" value="HMA_dom"/>
</dbReference>
<dbReference type="NCBIfam" id="TIGR01511">
    <property type="entry name" value="ATPase-IB1_Cu"/>
    <property type="match status" value="1"/>
</dbReference>
<feature type="transmembrane region" description="Helical" evidence="15">
    <location>
        <begin position="829"/>
        <end position="849"/>
    </location>
</feature>
<keyword evidence="10" id="KW-1278">Translocase</keyword>
<evidence type="ECO:0000256" key="11">
    <source>
        <dbReference type="ARBA" id="ARBA00022989"/>
    </source>
</evidence>
<dbReference type="CDD" id="cd00371">
    <property type="entry name" value="HMA"/>
    <property type="match status" value="6"/>
</dbReference>
<evidence type="ECO:0000256" key="1">
    <source>
        <dbReference type="ARBA" id="ARBA00004166"/>
    </source>
</evidence>
<evidence type="ECO:0000256" key="5">
    <source>
        <dbReference type="ARBA" id="ARBA00022723"/>
    </source>
</evidence>
<dbReference type="InterPro" id="IPR036163">
    <property type="entry name" value="HMA_dom_sf"/>
</dbReference>
<feature type="transmembrane region" description="Helical" evidence="15">
    <location>
        <begin position="1177"/>
        <end position="1197"/>
    </location>
</feature>
<keyword evidence="3" id="KW-0813">Transport</keyword>
<dbReference type="Pfam" id="PF00122">
    <property type="entry name" value="E1-E2_ATPase"/>
    <property type="match status" value="1"/>
</dbReference>
<keyword evidence="8" id="KW-0187">Copper transport</keyword>
<dbReference type="EC" id="7.2.2.8" evidence="2"/>
<dbReference type="SUPFAM" id="SSF81665">
    <property type="entry name" value="Calcium ATPase, transmembrane domain M"/>
    <property type="match status" value="1"/>
</dbReference>
<dbReference type="InterPro" id="IPR001757">
    <property type="entry name" value="P_typ_ATPase"/>
</dbReference>
<gene>
    <name evidence="17" type="ORF">GSOID_T00001110001</name>
</gene>
<dbReference type="PROSITE" id="PS50846">
    <property type="entry name" value="HMA_2"/>
    <property type="match status" value="6"/>
</dbReference>
<protein>
    <recommendedName>
        <fullName evidence="2">P-type Cu(+) transporter</fullName>
        <ecNumber evidence="2">7.2.2.8</ecNumber>
    </recommendedName>
</protein>
<dbReference type="Gene3D" id="3.40.1110.10">
    <property type="entry name" value="Calcium-transporting ATPase, cytoplasmic domain N"/>
    <property type="match status" value="2"/>
</dbReference>
<feature type="transmembrane region" description="Helical" evidence="15">
    <location>
        <begin position="576"/>
        <end position="596"/>
    </location>
</feature>
<dbReference type="Pfam" id="PF00702">
    <property type="entry name" value="Hydrolase"/>
    <property type="match status" value="1"/>
</dbReference>
<name>E4X3Z9_OIKDI</name>
<dbReference type="InterPro" id="IPR059000">
    <property type="entry name" value="ATPase_P-type_domA"/>
</dbReference>
<feature type="transmembrane region" description="Helical" evidence="15">
    <location>
        <begin position="639"/>
        <end position="657"/>
    </location>
</feature>
<evidence type="ECO:0000256" key="3">
    <source>
        <dbReference type="ARBA" id="ARBA00022448"/>
    </source>
</evidence>
<dbReference type="GO" id="GO:0005507">
    <property type="term" value="F:copper ion binding"/>
    <property type="evidence" value="ECO:0007669"/>
    <property type="project" value="InterPro"/>
</dbReference>
<evidence type="ECO:0000259" key="16">
    <source>
        <dbReference type="PROSITE" id="PS50846"/>
    </source>
</evidence>
<keyword evidence="12" id="KW-0186">Copper</keyword>
<dbReference type="PANTHER" id="PTHR46594">
    <property type="entry name" value="P-TYPE CATION-TRANSPORTING ATPASE"/>
    <property type="match status" value="1"/>
</dbReference>
<dbReference type="CDD" id="cd02094">
    <property type="entry name" value="P-type_ATPase_Cu-like"/>
    <property type="match status" value="1"/>
</dbReference>
<dbReference type="InParanoid" id="E4X3Z9"/>
<dbReference type="InterPro" id="IPR006122">
    <property type="entry name" value="HMA_Cu_ion-bd"/>
</dbReference>
<feature type="domain" description="HMA" evidence="16">
    <location>
        <begin position="386"/>
        <end position="452"/>
    </location>
</feature>
<dbReference type="EMBL" id="FN653024">
    <property type="protein sequence ID" value="CBY23787.1"/>
    <property type="molecule type" value="Genomic_DNA"/>
</dbReference>
<dbReference type="InterPro" id="IPR023299">
    <property type="entry name" value="ATPase_P-typ_cyto_dom_N"/>
</dbReference>
<dbReference type="SFLD" id="SFLDG00002">
    <property type="entry name" value="C1.7:_P-type_atpase_like"/>
    <property type="match status" value="1"/>
</dbReference>
<dbReference type="Proteomes" id="UP000001307">
    <property type="component" value="Unassembled WGS sequence"/>
</dbReference>
<dbReference type="SUPFAM" id="SSF56784">
    <property type="entry name" value="HAD-like"/>
    <property type="match status" value="1"/>
</dbReference>
<evidence type="ECO:0000313" key="17">
    <source>
        <dbReference type="EMBL" id="CBY23787.1"/>
    </source>
</evidence>
<keyword evidence="11 15" id="KW-1133">Transmembrane helix</keyword>
<keyword evidence="18" id="KW-1185">Reference proteome</keyword>
<keyword evidence="13" id="KW-0406">Ion transport</keyword>
<feature type="domain" description="HMA" evidence="16">
    <location>
        <begin position="462"/>
        <end position="528"/>
    </location>
</feature>
<dbReference type="SUPFAM" id="SSF81653">
    <property type="entry name" value="Calcium ATPase, transduction domain A"/>
    <property type="match status" value="1"/>
</dbReference>
<sequence length="1301" mass="140836">MNRAVLGVPDITCTACVETIESLFKDDEFIKIRVNLVPEKEAIVFWGPEKTTLASIRERIEDSGFGTSVLSENYETPDNYLEKRTEFQIEGMTCSSCTSTIHAALADHVLSCDISLETKTASITYNEFTISPAKIVDMIEDCGFDAKVKSAVMTTLEHVKIQVLGMVCMSCVNTIQDVLGEYTGINSVVVSLEKEEADVTFQPDLLTGPVIASHIADMGFEATVINLEQTEYLKSTFNITGMRCKSCVDKITNGENYETPDNYLEKRTEFQIEGMTCSSCTSTIHAALADHVLSCDISLETKTASITYNEFTISPAKIVDMIEDCGFDAKVKSAVMTTLEHVKIQVLGMVCMSCVNTIQDVLEYLKSTFNITVSPSKTSPSKKQFVKCSIKILGMTCASCVGNIERTISKAAGVLSIVVSLMSSRGDVIFDPSMTSAKELAAAIDDMGFEASVISTGGSNEEKLTLTVTGMTCASCVRKIELSLKKIPGISDAVVTLTTSSAVVTHDRTIIPARDIIGAVENIGFGAEIRNNTENYALLEHKDAINKWRRSFLVSLFFVIPPHNIIPGLSVENLTMFILSTPVQFFAGWKFYVAAWKAIRHRSLNMDVLIMMATTISYVYSVGIVVWAMAVATPHSPKTFFETVPMLITFISLGRWLEHIAKGKTSEALATLMKMAPAEATVVVFNNGQVEKAEVVNINLVERGDLVQVKPGEKIPIDGRVIDGKSSCDESFITGESMPVTKRAGDSVYAGAINNNGSIIVKATHVGAETNLQQIVRIMEDAQSSKAPIQQHADVIAGYFVPVVISLSLLTLIGWLIGGFKNPERVVNFAFQMAITVLAIACPCALGLATPTAVMVGTGVGYKNGILIKGGEALEKAQKIDCVVFDKTGTITYGKPTVSVFQILTSKMPKSDIIRIVGSAESQSEHPLGTAVCNYAKQELKTEVMEKISDFKAVPGSGIECTVGSKHRVLIGNRSWMTSNGLKITKDVNAMMKQHEELGRTAVLVSIDGLLCAMIAISDQLKPEAQQVVHVLQKKLGCKVVLLTGDNQITAKAIAREVGIFEVFAEVLPTHKADKVKDLQAAGKTVAMVGDGVNDSPALVTADVGISFKTGTDVAAEAADIVLMNDNLEDIVAAIDLSKAVVRRIKYNFVFASAYNVIGVPIAAGCFVPIGFSLQPWMASAAMALSSVSVVTSSLLLKKYTKPFFDNSWKKGDMLKEDEVLIQTGRNFIDKIATSLANISEKMSNGSNNIVGEKFASLPKTCEGEKNEQIARIDGTLVESRDEKEYLLLDAQNDSDSETDL</sequence>
<accession>E4X3Z9</accession>
<dbReference type="PRINTS" id="PR00942">
    <property type="entry name" value="CUATPASEI"/>
</dbReference>
<dbReference type="SUPFAM" id="SSF55008">
    <property type="entry name" value="HMA, heavy metal-associated domain"/>
    <property type="match status" value="6"/>
</dbReference>
<dbReference type="GO" id="GO:0016887">
    <property type="term" value="F:ATP hydrolysis activity"/>
    <property type="evidence" value="ECO:0007669"/>
    <property type="project" value="InterPro"/>
</dbReference>
<keyword evidence="5 15" id="KW-0479">Metal-binding</keyword>
<evidence type="ECO:0000256" key="8">
    <source>
        <dbReference type="ARBA" id="ARBA00022796"/>
    </source>
</evidence>
<feature type="transmembrane region" description="Helical" evidence="15">
    <location>
        <begin position="796"/>
        <end position="817"/>
    </location>
</feature>
<dbReference type="FunFam" id="3.30.70.100:FF:000001">
    <property type="entry name" value="ATPase copper transporting beta"/>
    <property type="match status" value="5"/>
</dbReference>
<dbReference type="Gene3D" id="3.30.70.100">
    <property type="match status" value="6"/>
</dbReference>
<dbReference type="NCBIfam" id="TIGR00003">
    <property type="entry name" value="copper ion binding protein"/>
    <property type="match status" value="3"/>
</dbReference>
<dbReference type="InterPro" id="IPR023298">
    <property type="entry name" value="ATPase_P-typ_TM_dom_sf"/>
</dbReference>
<dbReference type="PROSITE" id="PS01047">
    <property type="entry name" value="HMA_1"/>
    <property type="match status" value="3"/>
</dbReference>
<dbReference type="InterPro" id="IPR027256">
    <property type="entry name" value="P-typ_ATPase_IB"/>
</dbReference>
<evidence type="ECO:0000256" key="4">
    <source>
        <dbReference type="ARBA" id="ARBA00022692"/>
    </source>
</evidence>
<dbReference type="GO" id="GO:0016020">
    <property type="term" value="C:membrane"/>
    <property type="evidence" value="ECO:0007669"/>
    <property type="project" value="UniProtKB-SubCell"/>
</dbReference>
<dbReference type="InterPro" id="IPR044492">
    <property type="entry name" value="P_typ_ATPase_HD_dom"/>
</dbReference>
<keyword evidence="7 15" id="KW-0547">Nucleotide-binding</keyword>
<evidence type="ECO:0000256" key="9">
    <source>
        <dbReference type="ARBA" id="ARBA00022840"/>
    </source>
</evidence>
<evidence type="ECO:0000256" key="13">
    <source>
        <dbReference type="ARBA" id="ARBA00023065"/>
    </source>
</evidence>
<evidence type="ECO:0000313" key="18">
    <source>
        <dbReference type="Proteomes" id="UP000001307"/>
    </source>
</evidence>
<keyword evidence="14 15" id="KW-0472">Membrane</keyword>
<dbReference type="Gene3D" id="3.40.50.1000">
    <property type="entry name" value="HAD superfamily/HAD-like"/>
    <property type="match status" value="1"/>
</dbReference>
<dbReference type="FunFam" id="3.40.50.1000:FF:000144">
    <property type="entry name" value="copper-transporting ATPase 1 isoform X2"/>
    <property type="match status" value="1"/>
</dbReference>
<organism evidence="17">
    <name type="scientific">Oikopleura dioica</name>
    <name type="common">Tunicate</name>
    <dbReference type="NCBI Taxonomy" id="34765"/>
    <lineage>
        <taxon>Eukaryota</taxon>
        <taxon>Metazoa</taxon>
        <taxon>Chordata</taxon>
        <taxon>Tunicata</taxon>
        <taxon>Appendicularia</taxon>
        <taxon>Copelata</taxon>
        <taxon>Oikopleuridae</taxon>
        <taxon>Oikopleura</taxon>
    </lineage>
</organism>
<feature type="domain" description="HMA" evidence="16">
    <location>
        <begin position="157"/>
        <end position="223"/>
    </location>
</feature>
<comment type="subcellular location">
    <subcellularLocation>
        <location evidence="1">Golgi apparatus</location>
        <location evidence="1">trans-Golgi network membrane</location>
        <topology evidence="1">Multi-pass membrane protein</topology>
    </subcellularLocation>
    <subcellularLocation>
        <location evidence="15">Membrane</location>
    </subcellularLocation>
</comment>
<dbReference type="InterPro" id="IPR023214">
    <property type="entry name" value="HAD_sf"/>
</dbReference>
<dbReference type="InterPro" id="IPR018303">
    <property type="entry name" value="ATPase_P-typ_P_site"/>
</dbReference>
<evidence type="ECO:0000256" key="7">
    <source>
        <dbReference type="ARBA" id="ARBA00022741"/>
    </source>
</evidence>
<dbReference type="InterPro" id="IPR017969">
    <property type="entry name" value="Heavy-metal-associated_CS"/>
</dbReference>
<comment type="similarity">
    <text evidence="15">Belongs to the cation transport ATPase (P-type) (TC 3.A.3) family. Type IB subfamily.</text>
</comment>
<dbReference type="GO" id="GO:0140581">
    <property type="term" value="F:P-type monovalent copper transporter activity"/>
    <property type="evidence" value="ECO:0007669"/>
    <property type="project" value="UniProtKB-EC"/>
</dbReference>
<dbReference type="SFLD" id="SFLDF00027">
    <property type="entry name" value="p-type_atpase"/>
    <property type="match status" value="1"/>
</dbReference>
<dbReference type="GO" id="GO:0005524">
    <property type="term" value="F:ATP binding"/>
    <property type="evidence" value="ECO:0007669"/>
    <property type="project" value="UniProtKB-UniRule"/>
</dbReference>
<proteinExistence type="inferred from homology"/>
<evidence type="ECO:0000256" key="14">
    <source>
        <dbReference type="ARBA" id="ARBA00023136"/>
    </source>
</evidence>
<dbReference type="FunCoup" id="E4X3Z9">
    <property type="interactions" value="130"/>
</dbReference>
<keyword evidence="4 15" id="KW-0812">Transmembrane</keyword>
<evidence type="ECO:0000256" key="2">
    <source>
        <dbReference type="ARBA" id="ARBA00012517"/>
    </source>
</evidence>
<feature type="domain" description="HMA" evidence="16">
    <location>
        <begin position="83"/>
        <end position="147"/>
    </location>
</feature>
<dbReference type="NCBIfam" id="TIGR01494">
    <property type="entry name" value="ATPase_P-type"/>
    <property type="match status" value="1"/>
</dbReference>
<evidence type="ECO:0000256" key="6">
    <source>
        <dbReference type="ARBA" id="ARBA00022737"/>
    </source>
</evidence>
<feature type="domain" description="HMA" evidence="16">
    <location>
        <begin position="2"/>
        <end position="68"/>
    </location>
</feature>
<dbReference type="Pfam" id="PF00403">
    <property type="entry name" value="HMA"/>
    <property type="match status" value="5"/>
</dbReference>
<dbReference type="InterPro" id="IPR008250">
    <property type="entry name" value="ATPase_P-typ_transduc_dom_A_sf"/>
</dbReference>
<dbReference type="FunFam" id="2.70.150.10:FF:000002">
    <property type="entry name" value="Copper-transporting ATPase 1, putative"/>
    <property type="match status" value="1"/>
</dbReference>
<dbReference type="PANTHER" id="PTHR46594:SF4">
    <property type="entry name" value="P-TYPE CATION-TRANSPORTING ATPASE"/>
    <property type="match status" value="1"/>
</dbReference>
<dbReference type="GO" id="GO:0005802">
    <property type="term" value="C:trans-Golgi network"/>
    <property type="evidence" value="ECO:0007669"/>
    <property type="project" value="UniProtKB-ARBA"/>
</dbReference>
<feature type="transmembrane region" description="Helical" evidence="15">
    <location>
        <begin position="1149"/>
        <end position="1171"/>
    </location>
</feature>
<evidence type="ECO:0000256" key="15">
    <source>
        <dbReference type="RuleBase" id="RU362081"/>
    </source>
</evidence>
<dbReference type="PROSITE" id="PS00154">
    <property type="entry name" value="ATPASE_E1_E2"/>
    <property type="match status" value="1"/>
</dbReference>
<keyword evidence="6" id="KW-0677">Repeat</keyword>
<dbReference type="PRINTS" id="PR00119">
    <property type="entry name" value="CATATPASE"/>
</dbReference>
<dbReference type="NCBIfam" id="TIGR01525">
    <property type="entry name" value="ATPase-IB_hvy"/>
    <property type="match status" value="1"/>
</dbReference>
<feature type="domain" description="HMA" evidence="16">
    <location>
        <begin position="266"/>
        <end position="330"/>
    </location>
</feature>
<keyword evidence="9 15" id="KW-0067">ATP-binding</keyword>
<evidence type="ECO:0000256" key="12">
    <source>
        <dbReference type="ARBA" id="ARBA00023008"/>
    </source>
</evidence>
<reference evidence="17" key="1">
    <citation type="journal article" date="2010" name="Science">
        <title>Plasticity of animal genome architecture unmasked by rapid evolution of a pelagic tunicate.</title>
        <authorList>
            <person name="Denoeud F."/>
            <person name="Henriet S."/>
            <person name="Mungpakdee S."/>
            <person name="Aury J.M."/>
            <person name="Da Silva C."/>
            <person name="Brinkmann H."/>
            <person name="Mikhaleva J."/>
            <person name="Olsen L.C."/>
            <person name="Jubin C."/>
            <person name="Canestro C."/>
            <person name="Bouquet J.M."/>
            <person name="Danks G."/>
            <person name="Poulain J."/>
            <person name="Campsteijn C."/>
            <person name="Adamski M."/>
            <person name="Cross I."/>
            <person name="Yadetie F."/>
            <person name="Muffato M."/>
            <person name="Louis A."/>
            <person name="Butcher S."/>
            <person name="Tsagkogeorga G."/>
            <person name="Konrad A."/>
            <person name="Singh S."/>
            <person name="Jensen M.F."/>
            <person name="Cong E.H."/>
            <person name="Eikeseth-Otteraa H."/>
            <person name="Noel B."/>
            <person name="Anthouard V."/>
            <person name="Porcel B.M."/>
            <person name="Kachouri-Lafond R."/>
            <person name="Nishino A."/>
            <person name="Ugolini M."/>
            <person name="Chourrout P."/>
            <person name="Nishida H."/>
            <person name="Aasland R."/>
            <person name="Huzurbazar S."/>
            <person name="Westhof E."/>
            <person name="Delsuc F."/>
            <person name="Lehrach H."/>
            <person name="Reinhardt R."/>
            <person name="Weissenbach J."/>
            <person name="Roy S.W."/>
            <person name="Artiguenave F."/>
            <person name="Postlethwait J.H."/>
            <person name="Manak J.R."/>
            <person name="Thompson E.M."/>
            <person name="Jaillon O."/>
            <person name="Du Pasquier L."/>
            <person name="Boudinot P."/>
            <person name="Liberles D.A."/>
            <person name="Volff J.N."/>
            <person name="Philippe H."/>
            <person name="Lenhard B."/>
            <person name="Roest Crollius H."/>
            <person name="Wincker P."/>
            <person name="Chourrout D."/>
        </authorList>
    </citation>
    <scope>NUCLEOTIDE SEQUENCE [LARGE SCALE GENOMIC DNA]</scope>
</reference>
<evidence type="ECO:0000256" key="10">
    <source>
        <dbReference type="ARBA" id="ARBA00022967"/>
    </source>
</evidence>
<dbReference type="Gene3D" id="2.70.150.10">
    <property type="entry name" value="Calcium-transporting ATPase, cytoplasmic transduction domain A"/>
    <property type="match status" value="1"/>
</dbReference>
<dbReference type="SFLD" id="SFLDS00003">
    <property type="entry name" value="Haloacid_Dehalogenase"/>
    <property type="match status" value="1"/>
</dbReference>
<feature type="transmembrane region" description="Helical" evidence="15">
    <location>
        <begin position="608"/>
        <end position="633"/>
    </location>
</feature>
<dbReference type="InterPro" id="IPR036412">
    <property type="entry name" value="HAD-like_sf"/>
</dbReference>
<dbReference type="OrthoDB" id="432719at2759"/>